<name>A0A8S5NDA7_9VIRU</name>
<organism evidence="1">
    <name type="scientific">virus sp. ctSf81</name>
    <dbReference type="NCBI Taxonomy" id="2826803"/>
    <lineage>
        <taxon>Viruses</taxon>
    </lineage>
</organism>
<protein>
    <submittedName>
        <fullName evidence="1">SsDNA binding protein</fullName>
    </submittedName>
</protein>
<reference evidence="1" key="1">
    <citation type="journal article" date="2021" name="Proc. Natl. Acad. Sci. U.S.A.">
        <title>A Catalog of Tens of Thousands of Viruses from Human Metagenomes Reveals Hidden Associations with Chronic Diseases.</title>
        <authorList>
            <person name="Tisza M.J."/>
            <person name="Buck C.B."/>
        </authorList>
    </citation>
    <scope>NUCLEOTIDE SEQUENCE</scope>
    <source>
        <strain evidence="1">CtSf81</strain>
    </source>
</reference>
<proteinExistence type="predicted"/>
<accession>A0A8S5NDA7</accession>
<evidence type="ECO:0000313" key="1">
    <source>
        <dbReference type="EMBL" id="DAD92436.1"/>
    </source>
</evidence>
<sequence length="139" mass="15205">MNEENEQMNETTANETAQNIADNYRYICTMDNSTFEGKRAIVNARNSALSLNGRGAKPLTVVGAYITPGVRSQTGQKCANVYLFGKDGDTYFSQSQGIYRSVLDIYDMFPDFNAPDGITVAVKQTPLGGGRSTKSLEIK</sequence>
<dbReference type="EMBL" id="BK015135">
    <property type="protein sequence ID" value="DAD92436.1"/>
    <property type="molecule type" value="Genomic_DNA"/>
</dbReference>